<feature type="domain" description="NAD-dependent epimerase/dehydratase" evidence="1">
    <location>
        <begin position="5"/>
        <end position="200"/>
    </location>
</feature>
<name>A0A1G9WJ60_9SPHI</name>
<keyword evidence="3" id="KW-1185">Reference proteome</keyword>
<dbReference type="SUPFAM" id="SSF51735">
    <property type="entry name" value="NAD(P)-binding Rossmann-fold domains"/>
    <property type="match status" value="1"/>
</dbReference>
<dbReference type="InterPro" id="IPR050177">
    <property type="entry name" value="Lipid_A_modif_metabolic_enz"/>
</dbReference>
<evidence type="ECO:0000313" key="3">
    <source>
        <dbReference type="Proteomes" id="UP000183200"/>
    </source>
</evidence>
<evidence type="ECO:0000313" key="2">
    <source>
        <dbReference type="EMBL" id="SDM84622.1"/>
    </source>
</evidence>
<organism evidence="2 3">
    <name type="scientific">Pedobacter steynii</name>
    <dbReference type="NCBI Taxonomy" id="430522"/>
    <lineage>
        <taxon>Bacteria</taxon>
        <taxon>Pseudomonadati</taxon>
        <taxon>Bacteroidota</taxon>
        <taxon>Sphingobacteriia</taxon>
        <taxon>Sphingobacteriales</taxon>
        <taxon>Sphingobacteriaceae</taxon>
        <taxon>Pedobacter</taxon>
    </lineage>
</organism>
<sequence length="304" mass="33811">MVSVSVTGGNGFVGRNLVPYLKSNGFDLNIINRDQLNNINTDVIGHCDVIVHLAGKAHDLRKTQEPDEYYSVNFDLTKKLYDAFLKSYATKFIFISSVKSGADLVEGILKETDIPDPKTDYGKSKLMAETYIQQQDLPEGKSYIILRPCMIHGPGNKGNLNLLYKVVQKGLPYPLASFENKRSFLSIANLNLIIGKIIACHDLNSGIYNVADDEPLSTNEVIRLIAHSIGIKARLWKINPKLITFVARIGDLLHLPLNSDSLRKLTETYVVSNDKIKKALALKRLPLSSSEGLSVTIKSFDSQY</sequence>
<dbReference type="OrthoDB" id="329806at2"/>
<gene>
    <name evidence="2" type="ORF">SAMN05421820_105191</name>
</gene>
<dbReference type="InterPro" id="IPR036291">
    <property type="entry name" value="NAD(P)-bd_dom_sf"/>
</dbReference>
<dbReference type="Gene3D" id="3.40.50.720">
    <property type="entry name" value="NAD(P)-binding Rossmann-like Domain"/>
    <property type="match status" value="1"/>
</dbReference>
<reference evidence="3" key="1">
    <citation type="submission" date="2016-10" db="EMBL/GenBank/DDBJ databases">
        <authorList>
            <person name="Varghese N."/>
            <person name="Submissions S."/>
        </authorList>
    </citation>
    <scope>NUCLEOTIDE SEQUENCE [LARGE SCALE GENOMIC DNA]</scope>
    <source>
        <strain evidence="3">DSM 19110</strain>
    </source>
</reference>
<evidence type="ECO:0000259" key="1">
    <source>
        <dbReference type="Pfam" id="PF01370"/>
    </source>
</evidence>
<proteinExistence type="predicted"/>
<dbReference type="AlphaFoldDB" id="A0A1G9WJ60"/>
<dbReference type="RefSeq" id="WP_074608345.1">
    <property type="nucleotide sequence ID" value="NZ_FNGY01000005.1"/>
</dbReference>
<protein>
    <submittedName>
        <fullName evidence="2">Nucleoside-diphosphate-sugar epimerase</fullName>
    </submittedName>
</protein>
<dbReference type="InterPro" id="IPR001509">
    <property type="entry name" value="Epimerase_deHydtase"/>
</dbReference>
<dbReference type="PANTHER" id="PTHR43245:SF58">
    <property type="entry name" value="BLL5923 PROTEIN"/>
    <property type="match status" value="1"/>
</dbReference>
<accession>A0A1G9WJ60</accession>
<dbReference type="Pfam" id="PF01370">
    <property type="entry name" value="Epimerase"/>
    <property type="match status" value="1"/>
</dbReference>
<dbReference type="PANTHER" id="PTHR43245">
    <property type="entry name" value="BIFUNCTIONAL POLYMYXIN RESISTANCE PROTEIN ARNA"/>
    <property type="match status" value="1"/>
</dbReference>
<dbReference type="EMBL" id="FNGY01000005">
    <property type="protein sequence ID" value="SDM84622.1"/>
    <property type="molecule type" value="Genomic_DNA"/>
</dbReference>
<dbReference type="Proteomes" id="UP000183200">
    <property type="component" value="Unassembled WGS sequence"/>
</dbReference>